<keyword evidence="2" id="KW-0732">Signal</keyword>
<accession>C6XX23</accession>
<dbReference type="HOGENOM" id="CLU_020027_1_1_10"/>
<dbReference type="InterPro" id="IPR001466">
    <property type="entry name" value="Beta-lactam-related"/>
</dbReference>
<feature type="domain" description="Beta-lactamase-related" evidence="3">
    <location>
        <begin position="231"/>
        <end position="573"/>
    </location>
</feature>
<name>C6XX23_PEDHD</name>
<organism evidence="4 5">
    <name type="scientific">Pedobacter heparinus (strain ATCC 13125 / DSM 2366 / CIP 104194 / JCM 7457 / NBRC 12017 / NCIMB 9290 / NRRL B-14731 / HIM 762-3)</name>
    <dbReference type="NCBI Taxonomy" id="485917"/>
    <lineage>
        <taxon>Bacteria</taxon>
        <taxon>Pseudomonadati</taxon>
        <taxon>Bacteroidota</taxon>
        <taxon>Sphingobacteriia</taxon>
        <taxon>Sphingobacteriales</taxon>
        <taxon>Sphingobacteriaceae</taxon>
        <taxon>Pedobacter</taxon>
    </lineage>
</organism>
<dbReference type="Gene3D" id="3.40.710.10">
    <property type="entry name" value="DD-peptidase/beta-lactamase superfamily"/>
    <property type="match status" value="1"/>
</dbReference>
<protein>
    <submittedName>
        <fullName evidence="4">Beta-lactamase</fullName>
    </submittedName>
</protein>
<reference evidence="4 5" key="1">
    <citation type="journal article" date="2009" name="Stand. Genomic Sci.">
        <title>Complete genome sequence of Pedobacter heparinus type strain (HIM 762-3).</title>
        <authorList>
            <person name="Han C."/>
            <person name="Spring S."/>
            <person name="Lapidus A."/>
            <person name="Del Rio T.G."/>
            <person name="Tice H."/>
            <person name="Copeland A."/>
            <person name="Cheng J.F."/>
            <person name="Lucas S."/>
            <person name="Chen F."/>
            <person name="Nolan M."/>
            <person name="Bruce D."/>
            <person name="Goodwin L."/>
            <person name="Pitluck S."/>
            <person name="Ivanova N."/>
            <person name="Mavromatis K."/>
            <person name="Mikhailova N."/>
            <person name="Pati A."/>
            <person name="Chen A."/>
            <person name="Palaniappan K."/>
            <person name="Land M."/>
            <person name="Hauser L."/>
            <person name="Chang Y.J."/>
            <person name="Jeffries C.C."/>
            <person name="Saunders E."/>
            <person name="Chertkov O."/>
            <person name="Brettin T."/>
            <person name="Goker M."/>
            <person name="Rohde M."/>
            <person name="Bristow J."/>
            <person name="Eisen J.A."/>
            <person name="Markowitz V."/>
            <person name="Hugenholtz P."/>
            <person name="Kyrpides N.C."/>
            <person name="Klenk H.P."/>
            <person name="Detter J.C."/>
        </authorList>
    </citation>
    <scope>NUCLEOTIDE SEQUENCE [LARGE SCALE GENOMIC DNA]</scope>
    <source>
        <strain evidence="5">ATCC 13125 / DSM 2366 / CIP 104194 / JCM 7457 / NBRC 12017 / NCIMB 9290 / NRRL B-14731 / HIM 762-3</strain>
    </source>
</reference>
<dbReference type="AlphaFoldDB" id="C6XX23"/>
<evidence type="ECO:0000313" key="5">
    <source>
        <dbReference type="Proteomes" id="UP000000852"/>
    </source>
</evidence>
<sequence>MKLSATKLLLLLLIFVTTENAGYGQTKIHVSTTATTPVYLLNNQAKTIPLKGLATKKIASINMGSAYALVFDSLLSKYASIKSFESSLYKTDSLHLDNLMGDHLKFYTTLIIQLTAQSLNDPEVIQFITENQKRKELIIAGFGELSLLKKLDFFTGPVIWNTAVNAIGTEQSAQLIFGGIAAKGTLKQTVSAKYKVGAGYATEKTRLRYSTPESVGIRSADLDSIDMIAAEAIREKATPSAVVLVIKDGNVIFNKAYGSHTYDGTTPTKLTDIYDLASVTKVSATTMSAMKLYDQKKIALDKTIGDYIPNARQSNKSDIKIRELLTHQSGVTAVSFYLNLKPEDHSADSSKAYPVKVADGYYFKPGYFQEMFWPAFLRAPLKNRGEYLYTDMNMYVMKEIVEWQSGTPIDNYVQNQFYKPLGMYTAGFLPRNRFEKEQIIPTEEEGNFRKSLLHGYVHDPGASLMGGISGHAGLFASANDLGILYQMMLNKGTYGGERYLKSETVSLFTSKQSATSRRALGFDMSNPDTTKAYPSKLTTPGTYGHTGFTGICVWVDPKNNLIYVFLSNRVHPKITEKLYQLNIRSRIQDVIYRALPK</sequence>
<evidence type="ECO:0000256" key="1">
    <source>
        <dbReference type="ARBA" id="ARBA00022801"/>
    </source>
</evidence>
<dbReference type="GO" id="GO:0016787">
    <property type="term" value="F:hydrolase activity"/>
    <property type="evidence" value="ECO:0007669"/>
    <property type="project" value="UniProtKB-KW"/>
</dbReference>
<evidence type="ECO:0000256" key="2">
    <source>
        <dbReference type="SAM" id="SignalP"/>
    </source>
</evidence>
<proteinExistence type="predicted"/>
<dbReference type="PANTHER" id="PTHR43283:SF11">
    <property type="entry name" value="BETA-LACTAMASE-RELATED DOMAIN-CONTAINING PROTEIN"/>
    <property type="match status" value="1"/>
</dbReference>
<dbReference type="EMBL" id="CP001681">
    <property type="protein sequence ID" value="ACU04317.1"/>
    <property type="molecule type" value="Genomic_DNA"/>
</dbReference>
<feature type="signal peptide" evidence="2">
    <location>
        <begin position="1"/>
        <end position="21"/>
    </location>
</feature>
<dbReference type="KEGG" id="phe:Phep_2113"/>
<gene>
    <name evidence="4" type="ordered locus">Phep_2113</name>
</gene>
<dbReference type="STRING" id="485917.Phep_2113"/>
<feature type="chain" id="PRO_5002974250" evidence="2">
    <location>
        <begin position="22"/>
        <end position="597"/>
    </location>
</feature>
<dbReference type="Proteomes" id="UP000000852">
    <property type="component" value="Chromosome"/>
</dbReference>
<dbReference type="PANTHER" id="PTHR43283">
    <property type="entry name" value="BETA-LACTAMASE-RELATED"/>
    <property type="match status" value="1"/>
</dbReference>
<dbReference type="InterPro" id="IPR050789">
    <property type="entry name" value="Diverse_Enzym_Activities"/>
</dbReference>
<evidence type="ECO:0000259" key="3">
    <source>
        <dbReference type="Pfam" id="PF00144"/>
    </source>
</evidence>
<dbReference type="InterPro" id="IPR012338">
    <property type="entry name" value="Beta-lactam/transpept-like"/>
</dbReference>
<dbReference type="RefSeq" id="WP_015807930.1">
    <property type="nucleotide sequence ID" value="NC_013061.1"/>
</dbReference>
<keyword evidence="5" id="KW-1185">Reference proteome</keyword>
<keyword evidence="1" id="KW-0378">Hydrolase</keyword>
<dbReference type="eggNOG" id="COG1680">
    <property type="taxonomic scope" value="Bacteria"/>
</dbReference>
<dbReference type="Pfam" id="PF00144">
    <property type="entry name" value="Beta-lactamase"/>
    <property type="match status" value="1"/>
</dbReference>
<dbReference type="SUPFAM" id="SSF56601">
    <property type="entry name" value="beta-lactamase/transpeptidase-like"/>
    <property type="match status" value="1"/>
</dbReference>
<dbReference type="OrthoDB" id="9805821at2"/>
<evidence type="ECO:0000313" key="4">
    <source>
        <dbReference type="EMBL" id="ACU04317.1"/>
    </source>
</evidence>